<dbReference type="Pfam" id="PF13812">
    <property type="entry name" value="PPR_3"/>
    <property type="match status" value="3"/>
</dbReference>
<dbReference type="InterPro" id="IPR011990">
    <property type="entry name" value="TPR-like_helical_dom_sf"/>
</dbReference>
<dbReference type="Pfam" id="PF01535">
    <property type="entry name" value="PPR"/>
    <property type="match status" value="6"/>
</dbReference>
<feature type="repeat" description="PPR" evidence="2">
    <location>
        <begin position="292"/>
        <end position="326"/>
    </location>
</feature>
<feature type="repeat" description="PPR" evidence="2">
    <location>
        <begin position="494"/>
        <end position="528"/>
    </location>
</feature>
<organism evidence="3 4">
    <name type="scientific">Adiantum capillus-veneris</name>
    <name type="common">Maidenhair fern</name>
    <dbReference type="NCBI Taxonomy" id="13818"/>
    <lineage>
        <taxon>Eukaryota</taxon>
        <taxon>Viridiplantae</taxon>
        <taxon>Streptophyta</taxon>
        <taxon>Embryophyta</taxon>
        <taxon>Tracheophyta</taxon>
        <taxon>Polypodiopsida</taxon>
        <taxon>Polypodiidae</taxon>
        <taxon>Polypodiales</taxon>
        <taxon>Pteridineae</taxon>
        <taxon>Pteridaceae</taxon>
        <taxon>Vittarioideae</taxon>
        <taxon>Adiantum</taxon>
    </lineage>
</organism>
<feature type="repeat" description="PPR" evidence="2">
    <location>
        <begin position="564"/>
        <end position="598"/>
    </location>
</feature>
<evidence type="ECO:0000313" key="4">
    <source>
        <dbReference type="Proteomes" id="UP000886520"/>
    </source>
</evidence>
<dbReference type="Gene3D" id="1.25.40.10">
    <property type="entry name" value="Tetratricopeptide repeat domain"/>
    <property type="match status" value="7"/>
</dbReference>
<dbReference type="OrthoDB" id="1897969at2759"/>
<comment type="caution">
    <text evidence="3">The sequence shown here is derived from an EMBL/GenBank/DDBJ whole genome shotgun (WGS) entry which is preliminary data.</text>
</comment>
<dbReference type="InterPro" id="IPR046960">
    <property type="entry name" value="PPR_At4g14850-like_plant"/>
</dbReference>
<name>A0A9D4V492_ADICA</name>
<accession>A0A9D4V492</accession>
<dbReference type="EMBL" id="JABFUD020000006">
    <property type="protein sequence ID" value="KAI5079097.1"/>
    <property type="molecule type" value="Genomic_DNA"/>
</dbReference>
<dbReference type="InterPro" id="IPR002885">
    <property type="entry name" value="PPR_rpt"/>
</dbReference>
<keyword evidence="4" id="KW-1185">Reference proteome</keyword>
<feature type="repeat" description="PPR" evidence="2">
    <location>
        <begin position="89"/>
        <end position="123"/>
    </location>
</feature>
<sequence>MRRETLNLKNAICFLKQAHELPSLQNLLIILQQCRREKDAEIAKSLHSLLCKCGLEVHAILGNHLVRVFVESDELPTAELVFERLLDRNEDSWTSFMHGCIDHGHPIHALHLHQQMQTEGFPCASIALLQTLLKACANLKDAIPGQTFHFEVVKLGFETDPFVGSALVDMYAKSGSISSAFDVFDRLQDRDVVLWTTIIAGFIEHGLVDDGFKSVDTMQTEGVSPNAVTFSCVLKGCGSKTCLSRLHQVHTQVVKQGFEKEVCIDTTLVNVYAKCGSFTEAHKIFQGLFARDVILWTALVTAYADQGCEAGTLDCLDQMEKEGVSPNAVTYMCTLKAFNDIKSSDGIHKIHLQLIIRGLENSPSVGGTLVFTYGRCGLLEDAQAVVDGLPVQDIFSCNSLLLAFTEQGLDYNALDCVEKMQVEGVSSNAFTFVCILKACGRQRLIEKGLWIHAEIAKEEFDEDPYISCSLVDMYSKCGFFSEAWAVVEQLSAQNTATWTALIAGYVEHGHFKEALNCLRRMQDKDMALDDVTFVCGLKACAGSGALEAGQCLHAELTKDGHEIEPSVANTLVDMYAKCGFLREAEDVFDELPMQQLVSWTALMSGYMELKLFEKALELYERIPLERLTLDSIIFVSGLKACGSLGAFDKGQMIHTDIAKEGFEEDPAISSSLVDMYAKCGCLVAAVEVLDGMLVQNVVLWTAVITGFASQGNAKTVFHMLERLAEEGIQPDVVTLLNIVTVCSHAGLVEKGLIAFDIFSQAMSSIPFVDLFNCLMDLVSRAGQLKTAFAIVEEMPYQPNLVTWNTVLGACQKWRSVKLAEVAFQCALALDWKQPAPYACMISIYADARMWEDAKRIDKLREVAWSKDPALSSVDWCFVDTF</sequence>
<dbReference type="GO" id="GO:0009451">
    <property type="term" value="P:RNA modification"/>
    <property type="evidence" value="ECO:0007669"/>
    <property type="project" value="InterPro"/>
</dbReference>
<evidence type="ECO:0000256" key="2">
    <source>
        <dbReference type="PROSITE-ProRule" id="PRU00708"/>
    </source>
</evidence>
<dbReference type="PANTHER" id="PTHR47926">
    <property type="entry name" value="PENTATRICOPEPTIDE REPEAT-CONTAINING PROTEIN"/>
    <property type="match status" value="1"/>
</dbReference>
<feature type="repeat" description="PPR" evidence="2">
    <location>
        <begin position="191"/>
        <end position="225"/>
    </location>
</feature>
<dbReference type="Proteomes" id="UP000886520">
    <property type="component" value="Chromosome 6"/>
</dbReference>
<dbReference type="FunFam" id="1.25.40.10:FF:000158">
    <property type="entry name" value="pentatricopeptide repeat-containing protein At2g33680"/>
    <property type="match status" value="1"/>
</dbReference>
<evidence type="ECO:0008006" key="5">
    <source>
        <dbReference type="Google" id="ProtNLM"/>
    </source>
</evidence>
<evidence type="ECO:0000313" key="3">
    <source>
        <dbReference type="EMBL" id="KAI5079097.1"/>
    </source>
</evidence>
<dbReference type="Pfam" id="PF13041">
    <property type="entry name" value="PPR_2"/>
    <property type="match status" value="2"/>
</dbReference>
<keyword evidence="1" id="KW-0677">Repeat</keyword>
<gene>
    <name evidence="3" type="ORF">GOP47_0006768</name>
</gene>
<reference evidence="3" key="1">
    <citation type="submission" date="2021-01" db="EMBL/GenBank/DDBJ databases">
        <title>Adiantum capillus-veneris genome.</title>
        <authorList>
            <person name="Fang Y."/>
            <person name="Liao Q."/>
        </authorList>
    </citation>
    <scope>NUCLEOTIDE SEQUENCE</scope>
    <source>
        <strain evidence="3">H3</strain>
        <tissue evidence="3">Leaf</tissue>
    </source>
</reference>
<dbReference type="AlphaFoldDB" id="A0A9D4V492"/>
<dbReference type="GO" id="GO:0003723">
    <property type="term" value="F:RNA binding"/>
    <property type="evidence" value="ECO:0007669"/>
    <property type="project" value="InterPro"/>
</dbReference>
<evidence type="ECO:0000256" key="1">
    <source>
        <dbReference type="ARBA" id="ARBA00022737"/>
    </source>
</evidence>
<dbReference type="FunFam" id="1.25.40.10:FF:000285">
    <property type="entry name" value="Pentatricopeptide repeat-containing protein, chloroplastic"/>
    <property type="match status" value="2"/>
</dbReference>
<feature type="repeat" description="PPR" evidence="2">
    <location>
        <begin position="696"/>
        <end position="730"/>
    </location>
</feature>
<dbReference type="GO" id="GO:0048731">
    <property type="term" value="P:system development"/>
    <property type="evidence" value="ECO:0007669"/>
    <property type="project" value="UniProtKB-ARBA"/>
</dbReference>
<dbReference type="NCBIfam" id="TIGR00756">
    <property type="entry name" value="PPR"/>
    <property type="match status" value="3"/>
</dbReference>
<dbReference type="PROSITE" id="PS51375">
    <property type="entry name" value="PPR"/>
    <property type="match status" value="6"/>
</dbReference>
<dbReference type="PANTHER" id="PTHR47926:SF382">
    <property type="entry name" value="PENTACOTRIPEPTIDE-REPEAT REGION OF PRORP DOMAIN-CONTAINING PROTEIN"/>
    <property type="match status" value="1"/>
</dbReference>
<proteinExistence type="predicted"/>
<protein>
    <recommendedName>
        <fullName evidence="5">Pentatricopeptide repeat-containing protein</fullName>
    </recommendedName>
</protein>